<evidence type="ECO:0000256" key="7">
    <source>
        <dbReference type="ARBA" id="ARBA00058212"/>
    </source>
</evidence>
<keyword evidence="4" id="KW-0501">Molybdenum cofactor biosynthesis</keyword>
<dbReference type="PROSITE" id="PS01078">
    <property type="entry name" value="MOCF_BIOSYNTHESIS_1"/>
    <property type="match status" value="1"/>
</dbReference>
<dbReference type="UniPathway" id="UPA00344"/>
<evidence type="ECO:0000313" key="9">
    <source>
        <dbReference type="EMBL" id="PJZ64396.1"/>
    </source>
</evidence>
<dbReference type="InterPro" id="IPR023045">
    <property type="entry name" value="MoaC"/>
</dbReference>
<dbReference type="Pfam" id="PF01967">
    <property type="entry name" value="MoaC"/>
    <property type="match status" value="1"/>
</dbReference>
<evidence type="ECO:0000256" key="6">
    <source>
        <dbReference type="ARBA" id="ARBA00055087"/>
    </source>
</evidence>
<protein>
    <recommendedName>
        <fullName evidence="3">Molybdopterin adenylyltransferase</fullName>
        <ecNumber evidence="2">2.7.7.75</ecNumber>
    </recommendedName>
</protein>
<dbReference type="NCBIfam" id="TIGR00581">
    <property type="entry name" value="moaC"/>
    <property type="match status" value="1"/>
</dbReference>
<dbReference type="InterPro" id="IPR008284">
    <property type="entry name" value="MoCF_biosynth_CS"/>
</dbReference>
<dbReference type="SMART" id="SM00852">
    <property type="entry name" value="MoCF_biosynth"/>
    <property type="match status" value="1"/>
</dbReference>
<comment type="function">
    <text evidence="6">Catalyzes the conversion of (8S)-3',8-cyclo-7,8-dihydroguanosine 5'-triphosphate to cyclic pyranopterin monophosphate (cPMP).</text>
</comment>
<sequence>MNDITEKISSLRTASAEGFVFCAPETLKRVKENTLPKGDLFGVAKAAGLLAAKKTSDLIPHCHPVSIDGLEILFETFENQEGTGIKILVNAKSIGRTGIEIEALTSLSVAALTVYDLLKPIDKNLVISSIRLLEKKGGKSDTQSTKFSSGSSAAVLVCSDSTFEGKKEDGSGKIIQSMLEAKGVVVKEYKIVPDDPEKIKEAVQSWVASKTDLIVTTGGTGLGPRDLTPDAIEPLLEQRIPGIEEAMRSFGQDRTPFAMLSRSLAGRIGKTIVVCLPGSSNGAKESLSAILPGLFHAKKMMRGEGH</sequence>
<dbReference type="InterPro" id="IPR051920">
    <property type="entry name" value="MPT_Adenylyltrnsfr/MoaC-Rel"/>
</dbReference>
<evidence type="ECO:0000256" key="1">
    <source>
        <dbReference type="ARBA" id="ARBA00005046"/>
    </source>
</evidence>
<accession>A0A2M9Z7J1</accession>
<name>A0A2M9Z7J1_9LEPT</name>
<dbReference type="PIRSF" id="PIRSF036594">
    <property type="entry name" value="MoaC_MogA"/>
    <property type="match status" value="1"/>
</dbReference>
<dbReference type="PANTHER" id="PTHR43764">
    <property type="entry name" value="MOLYBDENUM COFACTOR BIOSYNTHESIS"/>
    <property type="match status" value="1"/>
</dbReference>
<gene>
    <name evidence="9" type="ORF">CH371_18440</name>
</gene>
<dbReference type="Gene3D" id="3.30.70.640">
    <property type="entry name" value="Molybdopterin cofactor biosynthesis C (MoaC) domain"/>
    <property type="match status" value="1"/>
</dbReference>
<dbReference type="Proteomes" id="UP000231912">
    <property type="component" value="Unassembled WGS sequence"/>
</dbReference>
<reference evidence="9 10" key="1">
    <citation type="submission" date="2017-07" db="EMBL/GenBank/DDBJ databases">
        <title>Leptospira spp. isolated from tropical soils.</title>
        <authorList>
            <person name="Thibeaux R."/>
            <person name="Iraola G."/>
            <person name="Ferres I."/>
            <person name="Bierque E."/>
            <person name="Girault D."/>
            <person name="Soupe-Gilbert M.-E."/>
            <person name="Picardeau M."/>
            <person name="Goarant C."/>
        </authorList>
    </citation>
    <scope>NUCLEOTIDE SEQUENCE [LARGE SCALE GENOMIC DNA]</scope>
    <source>
        <strain evidence="9 10">FH2-C-A2</strain>
    </source>
</reference>
<dbReference type="RefSeq" id="WP_100760165.1">
    <property type="nucleotide sequence ID" value="NZ_NPDT01000010.1"/>
</dbReference>
<comment type="function">
    <text evidence="7">Catalyzes the adenylation of molybdopterin as part of the biosynthesis of the molybdenum-cofactor.</text>
</comment>
<proteinExistence type="predicted"/>
<comment type="catalytic activity">
    <reaction evidence="5">
        <text>molybdopterin + ATP + H(+) = adenylyl-molybdopterin + diphosphate</text>
        <dbReference type="Rhea" id="RHEA:31331"/>
        <dbReference type="ChEBI" id="CHEBI:15378"/>
        <dbReference type="ChEBI" id="CHEBI:30616"/>
        <dbReference type="ChEBI" id="CHEBI:33019"/>
        <dbReference type="ChEBI" id="CHEBI:58698"/>
        <dbReference type="ChEBI" id="CHEBI:62727"/>
        <dbReference type="EC" id="2.7.7.75"/>
    </reaction>
</comment>
<dbReference type="AlphaFoldDB" id="A0A2M9Z7J1"/>
<evidence type="ECO:0000256" key="2">
    <source>
        <dbReference type="ARBA" id="ARBA00012509"/>
    </source>
</evidence>
<organism evidence="9 10">
    <name type="scientific">Leptospira wolffii</name>
    <dbReference type="NCBI Taxonomy" id="409998"/>
    <lineage>
        <taxon>Bacteria</taxon>
        <taxon>Pseudomonadati</taxon>
        <taxon>Spirochaetota</taxon>
        <taxon>Spirochaetia</taxon>
        <taxon>Leptospirales</taxon>
        <taxon>Leptospiraceae</taxon>
        <taxon>Leptospira</taxon>
    </lineage>
</organism>
<dbReference type="SUPFAM" id="SSF53218">
    <property type="entry name" value="Molybdenum cofactor biosynthesis proteins"/>
    <property type="match status" value="1"/>
</dbReference>
<dbReference type="GO" id="GO:0061598">
    <property type="term" value="F:molybdopterin adenylyltransferase activity"/>
    <property type="evidence" value="ECO:0007669"/>
    <property type="project" value="UniProtKB-EC"/>
</dbReference>
<dbReference type="InterPro" id="IPR012247">
    <property type="entry name" value="MoaC_MogA"/>
</dbReference>
<dbReference type="InterPro" id="IPR036522">
    <property type="entry name" value="MoaC_sf"/>
</dbReference>
<dbReference type="PANTHER" id="PTHR43764:SF1">
    <property type="entry name" value="MOLYBDOPTERIN MOLYBDOTRANSFERASE"/>
    <property type="match status" value="1"/>
</dbReference>
<dbReference type="EC" id="2.7.7.75" evidence="2"/>
<dbReference type="EMBL" id="NPDT01000010">
    <property type="protein sequence ID" value="PJZ64396.1"/>
    <property type="molecule type" value="Genomic_DNA"/>
</dbReference>
<evidence type="ECO:0000256" key="4">
    <source>
        <dbReference type="ARBA" id="ARBA00023150"/>
    </source>
</evidence>
<dbReference type="NCBIfam" id="NF002947">
    <property type="entry name" value="PRK03604.1"/>
    <property type="match status" value="1"/>
</dbReference>
<dbReference type="InterPro" id="IPR002820">
    <property type="entry name" value="Mopterin_CF_biosynth-C_dom"/>
</dbReference>
<dbReference type="GO" id="GO:0006777">
    <property type="term" value="P:Mo-molybdopterin cofactor biosynthetic process"/>
    <property type="evidence" value="ECO:0007669"/>
    <property type="project" value="UniProtKB-KW"/>
</dbReference>
<dbReference type="InterPro" id="IPR001453">
    <property type="entry name" value="MoaB/Mog_dom"/>
</dbReference>
<evidence type="ECO:0000256" key="3">
    <source>
        <dbReference type="ARBA" id="ARBA00013491"/>
    </source>
</evidence>
<dbReference type="Gene3D" id="3.40.980.10">
    <property type="entry name" value="MoaB/Mog-like domain"/>
    <property type="match status" value="1"/>
</dbReference>
<dbReference type="NCBIfam" id="TIGR00177">
    <property type="entry name" value="molyb_syn"/>
    <property type="match status" value="1"/>
</dbReference>
<dbReference type="InterPro" id="IPR036425">
    <property type="entry name" value="MoaB/Mog-like_dom_sf"/>
</dbReference>
<comment type="pathway">
    <text evidence="1">Cofactor biosynthesis; molybdopterin biosynthesis.</text>
</comment>
<dbReference type="Pfam" id="PF00994">
    <property type="entry name" value="MoCF_biosynth"/>
    <property type="match status" value="1"/>
</dbReference>
<dbReference type="SUPFAM" id="SSF55040">
    <property type="entry name" value="Molybdenum cofactor biosynthesis protein C, MoaC"/>
    <property type="match status" value="1"/>
</dbReference>
<evidence type="ECO:0000256" key="5">
    <source>
        <dbReference type="ARBA" id="ARBA00051131"/>
    </source>
</evidence>
<dbReference type="CDD" id="cd00886">
    <property type="entry name" value="MogA_MoaB"/>
    <property type="match status" value="1"/>
</dbReference>
<evidence type="ECO:0000313" key="10">
    <source>
        <dbReference type="Proteomes" id="UP000231912"/>
    </source>
</evidence>
<feature type="domain" description="MoaB/Mog" evidence="8">
    <location>
        <begin position="154"/>
        <end position="297"/>
    </location>
</feature>
<evidence type="ECO:0000259" key="8">
    <source>
        <dbReference type="SMART" id="SM00852"/>
    </source>
</evidence>
<comment type="caution">
    <text evidence="9">The sequence shown here is derived from an EMBL/GenBank/DDBJ whole genome shotgun (WGS) entry which is preliminary data.</text>
</comment>